<dbReference type="Proteomes" id="UP001418222">
    <property type="component" value="Unassembled WGS sequence"/>
</dbReference>
<name>A0AAP0B9K0_9ASPA</name>
<protein>
    <recommendedName>
        <fullName evidence="3">Signal peptidase complex subunit 1</fullName>
    </recommendedName>
</protein>
<evidence type="ECO:0000256" key="3">
    <source>
        <dbReference type="ARBA" id="ARBA00017059"/>
    </source>
</evidence>
<comment type="caution">
    <text evidence="11">The sequence shown here is derived from an EMBL/GenBank/DDBJ whole genome shotgun (WGS) entry which is preliminary data.</text>
</comment>
<comment type="similarity">
    <text evidence="2">Belongs to the SPCS1 family.</text>
</comment>
<dbReference type="PANTHER" id="PTHR13202">
    <property type="entry name" value="MICROSOMAL SIGNAL PEPTIDASE 12 KDA SUBUNIT"/>
    <property type="match status" value="1"/>
</dbReference>
<feature type="region of interest" description="Disordered" evidence="9">
    <location>
        <begin position="73"/>
        <end position="94"/>
    </location>
</feature>
<comment type="subcellular location">
    <subcellularLocation>
        <location evidence="1">Endoplasmic reticulum membrane</location>
        <topology evidence="1">Multi-pass membrane protein</topology>
    </subcellularLocation>
</comment>
<keyword evidence="6 10" id="KW-1133">Transmembrane helix</keyword>
<organism evidence="11 12">
    <name type="scientific">Platanthera zijinensis</name>
    <dbReference type="NCBI Taxonomy" id="2320716"/>
    <lineage>
        <taxon>Eukaryota</taxon>
        <taxon>Viridiplantae</taxon>
        <taxon>Streptophyta</taxon>
        <taxon>Embryophyta</taxon>
        <taxon>Tracheophyta</taxon>
        <taxon>Spermatophyta</taxon>
        <taxon>Magnoliopsida</taxon>
        <taxon>Liliopsida</taxon>
        <taxon>Asparagales</taxon>
        <taxon>Orchidaceae</taxon>
        <taxon>Orchidoideae</taxon>
        <taxon>Orchideae</taxon>
        <taxon>Orchidinae</taxon>
        <taxon>Platanthera</taxon>
    </lineage>
</organism>
<evidence type="ECO:0000256" key="9">
    <source>
        <dbReference type="SAM" id="MobiDB-lite"/>
    </source>
</evidence>
<feature type="transmembrane region" description="Helical" evidence="10">
    <location>
        <begin position="38"/>
        <end position="59"/>
    </location>
</feature>
<evidence type="ECO:0000256" key="7">
    <source>
        <dbReference type="ARBA" id="ARBA00023136"/>
    </source>
</evidence>
<keyword evidence="12" id="KW-1185">Reference proteome</keyword>
<evidence type="ECO:0000256" key="1">
    <source>
        <dbReference type="ARBA" id="ARBA00004477"/>
    </source>
</evidence>
<evidence type="ECO:0000256" key="4">
    <source>
        <dbReference type="ARBA" id="ARBA00022692"/>
    </source>
</evidence>
<gene>
    <name evidence="11" type="ORF">KSP39_PZI016058</name>
</gene>
<evidence type="ECO:0000256" key="8">
    <source>
        <dbReference type="ARBA" id="ARBA00045204"/>
    </source>
</evidence>
<evidence type="ECO:0000256" key="6">
    <source>
        <dbReference type="ARBA" id="ARBA00022989"/>
    </source>
</evidence>
<dbReference type="PANTHER" id="PTHR13202:SF0">
    <property type="entry name" value="SIGNAL PEPTIDASE COMPLEX SUBUNIT 1"/>
    <property type="match status" value="1"/>
</dbReference>
<sequence length="94" mass="10474">MDWQGQKLAEKLMQIFLVAFAVVAFVVGYALGSFQAMLLIYAGGVLLTALVTVPNWPAFNRHQLSWLDQSEVDRHPRPQAAASQSSKKKTTKQK</sequence>
<keyword evidence="4 10" id="KW-0812">Transmembrane</keyword>
<dbReference type="GO" id="GO:0005787">
    <property type="term" value="C:signal peptidase complex"/>
    <property type="evidence" value="ECO:0007669"/>
    <property type="project" value="InterPro"/>
</dbReference>
<dbReference type="Pfam" id="PF06645">
    <property type="entry name" value="SPC12"/>
    <property type="match status" value="1"/>
</dbReference>
<proteinExistence type="inferred from homology"/>
<dbReference type="AlphaFoldDB" id="A0AAP0B9K0"/>
<reference evidence="11 12" key="1">
    <citation type="journal article" date="2022" name="Nat. Plants">
        <title>Genomes of leafy and leafless Platanthera orchids illuminate the evolution of mycoheterotrophy.</title>
        <authorList>
            <person name="Li M.H."/>
            <person name="Liu K.W."/>
            <person name="Li Z."/>
            <person name="Lu H.C."/>
            <person name="Ye Q.L."/>
            <person name="Zhang D."/>
            <person name="Wang J.Y."/>
            <person name="Li Y.F."/>
            <person name="Zhong Z.M."/>
            <person name="Liu X."/>
            <person name="Yu X."/>
            <person name="Liu D.K."/>
            <person name="Tu X.D."/>
            <person name="Liu B."/>
            <person name="Hao Y."/>
            <person name="Liao X.Y."/>
            <person name="Jiang Y.T."/>
            <person name="Sun W.H."/>
            <person name="Chen J."/>
            <person name="Chen Y.Q."/>
            <person name="Ai Y."/>
            <person name="Zhai J.W."/>
            <person name="Wu S.S."/>
            <person name="Zhou Z."/>
            <person name="Hsiao Y.Y."/>
            <person name="Wu W.L."/>
            <person name="Chen Y.Y."/>
            <person name="Lin Y.F."/>
            <person name="Hsu J.L."/>
            <person name="Li C.Y."/>
            <person name="Wang Z.W."/>
            <person name="Zhao X."/>
            <person name="Zhong W.Y."/>
            <person name="Ma X.K."/>
            <person name="Ma L."/>
            <person name="Huang J."/>
            <person name="Chen G.Z."/>
            <person name="Huang M.Z."/>
            <person name="Huang L."/>
            <person name="Peng D.H."/>
            <person name="Luo Y.B."/>
            <person name="Zou S.Q."/>
            <person name="Chen S.P."/>
            <person name="Lan S."/>
            <person name="Tsai W.C."/>
            <person name="Van de Peer Y."/>
            <person name="Liu Z.J."/>
        </authorList>
    </citation>
    <scope>NUCLEOTIDE SEQUENCE [LARGE SCALE GENOMIC DNA]</scope>
    <source>
        <strain evidence="11">Lor287</strain>
    </source>
</reference>
<dbReference type="GO" id="GO:0006465">
    <property type="term" value="P:signal peptide processing"/>
    <property type="evidence" value="ECO:0007669"/>
    <property type="project" value="InterPro"/>
</dbReference>
<evidence type="ECO:0000313" key="11">
    <source>
        <dbReference type="EMBL" id="KAK8934018.1"/>
    </source>
</evidence>
<feature type="transmembrane region" description="Helical" evidence="10">
    <location>
        <begin position="12"/>
        <end position="32"/>
    </location>
</feature>
<evidence type="ECO:0000313" key="12">
    <source>
        <dbReference type="Proteomes" id="UP001418222"/>
    </source>
</evidence>
<keyword evidence="7 10" id="KW-0472">Membrane</keyword>
<dbReference type="GO" id="GO:0045047">
    <property type="term" value="P:protein targeting to ER"/>
    <property type="evidence" value="ECO:0007669"/>
    <property type="project" value="TreeGrafter"/>
</dbReference>
<accession>A0AAP0B9K0</accession>
<dbReference type="InterPro" id="IPR009542">
    <property type="entry name" value="Spc1/SPCS1"/>
</dbReference>
<evidence type="ECO:0000256" key="10">
    <source>
        <dbReference type="SAM" id="Phobius"/>
    </source>
</evidence>
<dbReference type="EMBL" id="JBBWWQ010000013">
    <property type="protein sequence ID" value="KAK8934018.1"/>
    <property type="molecule type" value="Genomic_DNA"/>
</dbReference>
<evidence type="ECO:0000256" key="5">
    <source>
        <dbReference type="ARBA" id="ARBA00022824"/>
    </source>
</evidence>
<keyword evidence="5" id="KW-0256">Endoplasmic reticulum</keyword>
<evidence type="ECO:0000256" key="2">
    <source>
        <dbReference type="ARBA" id="ARBA00005245"/>
    </source>
</evidence>
<comment type="function">
    <text evidence="8">Component of the signal peptidase complex (SPC) which catalyzes the cleavage of N-terminal signal sequences from nascent proteins as they are translocated into the lumen of the endoplasmic reticulum. Dispensable for SPC enzymatic activity.</text>
</comment>